<accession>A0A6J7AQY7</accession>
<reference evidence="2" key="1">
    <citation type="submission" date="2020-05" db="EMBL/GenBank/DDBJ databases">
        <authorList>
            <person name="Chiriac C."/>
            <person name="Salcher M."/>
            <person name="Ghai R."/>
            <person name="Kavagutti S V."/>
        </authorList>
    </citation>
    <scope>NUCLEOTIDE SEQUENCE</scope>
</reference>
<dbReference type="AlphaFoldDB" id="A0A6J7AQY7"/>
<protein>
    <submittedName>
        <fullName evidence="2">Unannotated protein</fullName>
    </submittedName>
</protein>
<feature type="compositionally biased region" description="Low complexity" evidence="1">
    <location>
        <begin position="20"/>
        <end position="30"/>
    </location>
</feature>
<evidence type="ECO:0000256" key="1">
    <source>
        <dbReference type="SAM" id="MobiDB-lite"/>
    </source>
</evidence>
<organism evidence="2">
    <name type="scientific">freshwater metagenome</name>
    <dbReference type="NCBI Taxonomy" id="449393"/>
    <lineage>
        <taxon>unclassified sequences</taxon>
        <taxon>metagenomes</taxon>
        <taxon>ecological metagenomes</taxon>
    </lineage>
</organism>
<proteinExistence type="predicted"/>
<gene>
    <name evidence="2" type="ORF">UFOPK3204_01754</name>
</gene>
<feature type="region of interest" description="Disordered" evidence="1">
    <location>
        <begin position="1"/>
        <end position="31"/>
    </location>
</feature>
<name>A0A6J7AQY7_9ZZZZ</name>
<dbReference type="EMBL" id="CAFABK010000134">
    <property type="protein sequence ID" value="CAB4835406.1"/>
    <property type="molecule type" value="Genomic_DNA"/>
</dbReference>
<feature type="compositionally biased region" description="Polar residues" evidence="1">
    <location>
        <begin position="1"/>
        <end position="19"/>
    </location>
</feature>
<evidence type="ECO:0000313" key="2">
    <source>
        <dbReference type="EMBL" id="CAB4835406.1"/>
    </source>
</evidence>
<sequence length="226" mass="23750">MNPALSPTTTGSFPSPRANSATASTTSGEETTVRTISTKACTGAGLKKCRPTTCEGRPVATEISVTESDDVLLAKIACGGVMASRAANKALLISMLSGTASTTRSTSDKSLRLVVKVMRESSAMRSSSDNLPFATALVVEPSMVLTPRARSTSVVSTAQTCDPLRAMTSAIPAPMVPKPMTPTLVIEPDAEVVEELLMGGFCQLIRTVEDLDQRCPKARHNPRAHT</sequence>